<protein>
    <submittedName>
        <fullName evidence="3">Uncharacterized protein</fullName>
    </submittedName>
</protein>
<keyword evidence="4" id="KW-1185">Reference proteome</keyword>
<dbReference type="InterPro" id="IPR017850">
    <property type="entry name" value="Alkaline_phosphatase_core_sf"/>
</dbReference>
<comment type="caution">
    <text evidence="3">The sequence shown here is derived from an EMBL/GenBank/DDBJ whole genome shotgun (WGS) entry which is preliminary data.</text>
</comment>
<dbReference type="RefSeq" id="WP_269880978.1">
    <property type="nucleotide sequence ID" value="NZ_JAQAGZ010000005.1"/>
</dbReference>
<feature type="region of interest" description="Disordered" evidence="1">
    <location>
        <begin position="472"/>
        <end position="499"/>
    </location>
</feature>
<dbReference type="SUPFAM" id="SSF53649">
    <property type="entry name" value="Alkaline phosphatase-like"/>
    <property type="match status" value="1"/>
</dbReference>
<feature type="transmembrane region" description="Helical" evidence="2">
    <location>
        <begin position="698"/>
        <end position="716"/>
    </location>
</feature>
<reference evidence="3 4" key="1">
    <citation type="submission" date="2022-12" db="EMBL/GenBank/DDBJ databases">
        <title>Draft genome sequence of Paenibacillus sp. dW9.</title>
        <authorList>
            <person name="Choi E.-W."/>
            <person name="Kim D.-U."/>
        </authorList>
    </citation>
    <scope>NUCLEOTIDE SEQUENCE [LARGE SCALE GENOMIC DNA]</scope>
    <source>
        <strain evidence="4">dW9</strain>
    </source>
</reference>
<evidence type="ECO:0000313" key="3">
    <source>
        <dbReference type="EMBL" id="MCZ8512526.1"/>
    </source>
</evidence>
<feature type="transmembrane region" description="Helical" evidence="2">
    <location>
        <begin position="871"/>
        <end position="890"/>
    </location>
</feature>
<feature type="transmembrane region" description="Helical" evidence="2">
    <location>
        <begin position="751"/>
        <end position="769"/>
    </location>
</feature>
<evidence type="ECO:0000256" key="2">
    <source>
        <dbReference type="SAM" id="Phobius"/>
    </source>
</evidence>
<dbReference type="Proteomes" id="UP001527882">
    <property type="component" value="Unassembled WGS sequence"/>
</dbReference>
<dbReference type="EMBL" id="JAQAGZ010000005">
    <property type="protein sequence ID" value="MCZ8512526.1"/>
    <property type="molecule type" value="Genomic_DNA"/>
</dbReference>
<feature type="transmembrane region" description="Helical" evidence="2">
    <location>
        <begin position="722"/>
        <end position="739"/>
    </location>
</feature>
<feature type="transmembrane region" description="Helical" evidence="2">
    <location>
        <begin position="541"/>
        <end position="559"/>
    </location>
</feature>
<organism evidence="3 4">
    <name type="scientific">Paenibacillus gyeongsangnamensis</name>
    <dbReference type="NCBI Taxonomy" id="3388067"/>
    <lineage>
        <taxon>Bacteria</taxon>
        <taxon>Bacillati</taxon>
        <taxon>Bacillota</taxon>
        <taxon>Bacilli</taxon>
        <taxon>Bacillales</taxon>
        <taxon>Paenibacillaceae</taxon>
        <taxon>Paenibacillus</taxon>
    </lineage>
</organism>
<sequence>MGCGYRFWRKMLNKSKTALLVAIAWIMGMSLWGLPSNAENLSTAGKAEPEVVQGGVGNLAERSAHGDGEGRQEGGGGRKVVVLSIPGLSFAELEPLGLADFPAWQALLRTGQLGAMNVRVPWKGLESVYATWGAGQLADGRGGAGWDKEEWADGGQPAVRMERFSGRKVEKEAVLVPDLEALRARNAIQTYRAQPGLLGRMLQERGVRVGAWGNLDRPGGGVDAHRRPVFLMGMDEGGRVPFGQAERSRLLAADGKGPYGLMTRYDLLLAQVSDFLYRDGSRTGSVGREEPREGKADGRVNEGLSIEGERLGSAGREEPEVRKTEDAKAMGAPAGGGALAVVELGDLYRLYEERGKYNPDIFAVRKQETLKSMDWFLGKLVKQLDGSSGTVLWMLSPGAHSEAVKGKLMLTPVLRWTGDRAAQGSALLSSASTRRPGVVASVDVAPTLLAEFGIEKPLPMVGQAISAVERKMPERRSAGASEKRSMNGSLDAAPLESGGSRGAAEAAELMLNGYGTSDDALNYLLNEMKRISRIYKLRPPVLYGLAGFEILVMVIGLYSGLRRSPLEKGRWVRGTLLTVLTVPAGLLVLGRFPDGTMMQQSAALIGLIALGGVAAGFVTRRQEGLYRVLLGVGAGTVLLIVLDVITGGQAMRYSILSYDPQIGARYYGVGNEYMGVLLGAGILGLSAWLERRLPRRRAVASAAGLGAALCAFLAAPALGAEAGGALAGAAGFGALAARLHCGCAGLRLRRLVPWLALPLAAALAGLWLLNAAWSFGGTAAAPGSVAAASTPAALAGSNALTAGPSHVGHAFQDLRQGRFEVIGAMMLRKLQMNVHLIRVSAWSKVLLTGLVVMAVLVFRPKGRLRRWETDYPCLMHGCYANVIGALAALALNDSGIVAAATMIVYSSVPLLLLNLQEREGGASAV</sequence>
<feature type="compositionally biased region" description="Basic and acidic residues" evidence="1">
    <location>
        <begin position="280"/>
        <end position="300"/>
    </location>
</feature>
<feature type="transmembrane region" description="Helical" evidence="2">
    <location>
        <begin position="666"/>
        <end position="689"/>
    </location>
</feature>
<feature type="transmembrane region" description="Helical" evidence="2">
    <location>
        <begin position="625"/>
        <end position="646"/>
    </location>
</feature>
<feature type="compositionally biased region" description="Basic and acidic residues" evidence="1">
    <location>
        <begin position="472"/>
        <end position="485"/>
    </location>
</feature>
<keyword evidence="2" id="KW-0472">Membrane</keyword>
<evidence type="ECO:0000256" key="1">
    <source>
        <dbReference type="SAM" id="MobiDB-lite"/>
    </source>
</evidence>
<feature type="compositionally biased region" description="Basic and acidic residues" evidence="1">
    <location>
        <begin position="307"/>
        <end position="327"/>
    </location>
</feature>
<evidence type="ECO:0000313" key="4">
    <source>
        <dbReference type="Proteomes" id="UP001527882"/>
    </source>
</evidence>
<keyword evidence="2" id="KW-1133">Transmembrane helix</keyword>
<feature type="transmembrane region" description="Helical" evidence="2">
    <location>
        <begin position="896"/>
        <end position="915"/>
    </location>
</feature>
<feature type="region of interest" description="Disordered" evidence="1">
    <location>
        <begin position="280"/>
        <end position="327"/>
    </location>
</feature>
<name>A0ABT4Q6V3_9BACL</name>
<gene>
    <name evidence="3" type="ORF">O9H85_08875</name>
</gene>
<feature type="transmembrane region" description="Helical" evidence="2">
    <location>
        <begin position="598"/>
        <end position="618"/>
    </location>
</feature>
<feature type="transmembrane region" description="Helical" evidence="2">
    <location>
        <begin position="841"/>
        <end position="859"/>
    </location>
</feature>
<proteinExistence type="predicted"/>
<feature type="transmembrane region" description="Helical" evidence="2">
    <location>
        <begin position="571"/>
        <end position="592"/>
    </location>
</feature>
<keyword evidence="2" id="KW-0812">Transmembrane</keyword>
<accession>A0ABT4Q6V3</accession>